<dbReference type="GO" id="GO:0030170">
    <property type="term" value="F:pyridoxal phosphate binding"/>
    <property type="evidence" value="ECO:0007669"/>
    <property type="project" value="InterPro"/>
</dbReference>
<comment type="cofactor">
    <cofactor evidence="1 9">
        <name>pyridoxal 5'-phosphate</name>
        <dbReference type="ChEBI" id="CHEBI:597326"/>
    </cofactor>
</comment>
<comment type="caution">
    <text evidence="10">The sequence shown here is derived from an EMBL/GenBank/DDBJ whole genome shotgun (WGS) entry which is preliminary data.</text>
</comment>
<evidence type="ECO:0000256" key="1">
    <source>
        <dbReference type="ARBA" id="ARBA00001933"/>
    </source>
</evidence>
<dbReference type="InterPro" id="IPR000277">
    <property type="entry name" value="Cys/Met-Metab_PyrdxlP-dep_enz"/>
</dbReference>
<dbReference type="GO" id="GO:0019346">
    <property type="term" value="P:transsulfuration"/>
    <property type="evidence" value="ECO:0007669"/>
    <property type="project" value="InterPro"/>
</dbReference>
<evidence type="ECO:0000256" key="2">
    <source>
        <dbReference type="ARBA" id="ARBA00009077"/>
    </source>
</evidence>
<organism evidence="10 11">
    <name type="scientific">Nocardioides albus</name>
    <dbReference type="NCBI Taxonomy" id="1841"/>
    <lineage>
        <taxon>Bacteria</taxon>
        <taxon>Bacillati</taxon>
        <taxon>Actinomycetota</taxon>
        <taxon>Actinomycetes</taxon>
        <taxon>Propionibacteriales</taxon>
        <taxon>Nocardioidaceae</taxon>
        <taxon>Nocardioides</taxon>
    </lineage>
</organism>
<keyword evidence="3 8" id="KW-0663">Pyridoxal phosphate</keyword>
<dbReference type="PIRSF" id="PIRSF001434">
    <property type="entry name" value="CGS"/>
    <property type="match status" value="1"/>
</dbReference>
<reference evidence="10 11" key="1">
    <citation type="submission" date="2020-08" db="EMBL/GenBank/DDBJ databases">
        <title>Genomic Encyclopedia of Type Strains, Phase III (KMG-III): the genomes of soil and plant-associated and newly described type strains.</title>
        <authorList>
            <person name="Whitman W."/>
        </authorList>
    </citation>
    <scope>NUCLEOTIDE SEQUENCE [LARGE SCALE GENOMIC DNA]</scope>
    <source>
        <strain evidence="10 11">CECT 3302</strain>
    </source>
</reference>
<dbReference type="Gene3D" id="3.40.640.10">
    <property type="entry name" value="Type I PLP-dependent aspartate aminotransferase-like (Major domain)"/>
    <property type="match status" value="1"/>
</dbReference>
<evidence type="ECO:0000313" key="11">
    <source>
        <dbReference type="Proteomes" id="UP000577707"/>
    </source>
</evidence>
<dbReference type="GO" id="GO:0003962">
    <property type="term" value="F:cystathionine gamma-synthase activity"/>
    <property type="evidence" value="ECO:0007669"/>
    <property type="project" value="TreeGrafter"/>
</dbReference>
<dbReference type="FunFam" id="3.40.640.10:FF:000046">
    <property type="entry name" value="Cystathionine gamma-lyase"/>
    <property type="match status" value="1"/>
</dbReference>
<dbReference type="RefSeq" id="WP_183546572.1">
    <property type="nucleotide sequence ID" value="NZ_BMQT01000006.1"/>
</dbReference>
<evidence type="ECO:0000256" key="7">
    <source>
        <dbReference type="ARBA" id="ARBA00052699"/>
    </source>
</evidence>
<evidence type="ECO:0000256" key="3">
    <source>
        <dbReference type="ARBA" id="ARBA00022898"/>
    </source>
</evidence>
<dbReference type="EMBL" id="JACHXG010000006">
    <property type="protein sequence ID" value="MBB3090120.1"/>
    <property type="molecule type" value="Genomic_DNA"/>
</dbReference>
<keyword evidence="11" id="KW-1185">Reference proteome</keyword>
<dbReference type="InterPro" id="IPR015421">
    <property type="entry name" value="PyrdxlP-dep_Trfase_major"/>
</dbReference>
<evidence type="ECO:0000256" key="6">
    <source>
        <dbReference type="ARBA" id="ARBA00048780"/>
    </source>
</evidence>
<comment type="catalytic activity">
    <reaction evidence="7">
        <text>L-methionine + H2O = methanethiol + 2-oxobutanoate + NH4(+)</text>
        <dbReference type="Rhea" id="RHEA:23800"/>
        <dbReference type="ChEBI" id="CHEBI:15377"/>
        <dbReference type="ChEBI" id="CHEBI:16007"/>
        <dbReference type="ChEBI" id="CHEBI:16763"/>
        <dbReference type="ChEBI" id="CHEBI:28938"/>
        <dbReference type="ChEBI" id="CHEBI:57844"/>
        <dbReference type="EC" id="4.4.1.11"/>
    </reaction>
    <physiologicalReaction direction="left-to-right" evidence="7">
        <dbReference type="Rhea" id="RHEA:23801"/>
    </physiologicalReaction>
</comment>
<gene>
    <name evidence="10" type="ORF">FHS12_003072</name>
</gene>
<evidence type="ECO:0000313" key="10">
    <source>
        <dbReference type="EMBL" id="MBB3090120.1"/>
    </source>
</evidence>
<dbReference type="Proteomes" id="UP000577707">
    <property type="component" value="Unassembled WGS sequence"/>
</dbReference>
<evidence type="ECO:0000256" key="5">
    <source>
        <dbReference type="ARBA" id="ARBA00047199"/>
    </source>
</evidence>
<dbReference type="PROSITE" id="PS00868">
    <property type="entry name" value="CYS_MET_METAB_PP"/>
    <property type="match status" value="1"/>
</dbReference>
<dbReference type="SUPFAM" id="SSF53383">
    <property type="entry name" value="PLP-dependent transferases"/>
    <property type="match status" value="1"/>
</dbReference>
<feature type="modified residue" description="N6-(pyridoxal phosphate)lysine" evidence="8">
    <location>
        <position position="193"/>
    </location>
</feature>
<dbReference type="InterPro" id="IPR015424">
    <property type="entry name" value="PyrdxlP-dep_Trfase"/>
</dbReference>
<proteinExistence type="inferred from homology"/>
<keyword evidence="10" id="KW-0808">Transferase</keyword>
<dbReference type="GO" id="GO:0005737">
    <property type="term" value="C:cytoplasm"/>
    <property type="evidence" value="ECO:0007669"/>
    <property type="project" value="TreeGrafter"/>
</dbReference>
<evidence type="ECO:0000256" key="9">
    <source>
        <dbReference type="RuleBase" id="RU362118"/>
    </source>
</evidence>
<dbReference type="GO" id="GO:0047982">
    <property type="term" value="F:homocysteine desulfhydrase activity"/>
    <property type="evidence" value="ECO:0007669"/>
    <property type="project" value="UniProtKB-EC"/>
</dbReference>
<dbReference type="GO" id="GO:0004123">
    <property type="term" value="F:cystathionine gamma-lyase activity"/>
    <property type="evidence" value="ECO:0007669"/>
    <property type="project" value="TreeGrafter"/>
</dbReference>
<protein>
    <recommendedName>
        <fullName evidence="4">homocysteine desulfhydrase</fullName>
        <ecNumber evidence="4">4.4.1.2</ecNumber>
    </recommendedName>
    <alternativeName>
        <fullName evidence="5">Homocysteine desulfhydrase</fullName>
    </alternativeName>
</protein>
<dbReference type="GO" id="GO:0018826">
    <property type="term" value="F:methionine gamma-lyase activity"/>
    <property type="evidence" value="ECO:0007669"/>
    <property type="project" value="UniProtKB-EC"/>
</dbReference>
<dbReference type="PANTHER" id="PTHR11808:SF15">
    <property type="entry name" value="CYSTATHIONINE GAMMA-LYASE"/>
    <property type="match status" value="1"/>
</dbReference>
<evidence type="ECO:0000256" key="4">
    <source>
        <dbReference type="ARBA" id="ARBA00047175"/>
    </source>
</evidence>
<dbReference type="PANTHER" id="PTHR11808">
    <property type="entry name" value="TRANS-SULFURATION ENZYME FAMILY MEMBER"/>
    <property type="match status" value="1"/>
</dbReference>
<dbReference type="Pfam" id="PF01053">
    <property type="entry name" value="Cys_Met_Meta_PP"/>
    <property type="match status" value="1"/>
</dbReference>
<dbReference type="Gene3D" id="3.90.1150.10">
    <property type="entry name" value="Aspartate Aminotransferase, domain 1"/>
    <property type="match status" value="2"/>
</dbReference>
<dbReference type="EC" id="4.4.1.2" evidence="4"/>
<sequence>MDHKPATIAVHAGRPAHEPDQPLNVPITMASTYVAGGDKEYGRYTNDSWVAFEEALGQLEGGRALSFASGLAAIATLLDLVNDSVVVATEQSYLGTIGQLADLEGRGRLTARLADFSDTDAVVKLLGKLDGEVTLVWIETPTNPGMQLADLPTIIAAAHEAGARVVVDNTFATPLLQQPLALGADIVIHSATKFIAGHSDVVMGAVVVSDDALWDVLKARRDLIGAIPGPFEAWLALRGLRTMHLRVERSAANAAVLAERLAAHPAVAEVRYPGFGGMLAAVLPTAEQADFLTHATSLWVHATSLGGVESTFERRRRWKTESATVPDGLVRMSVGIEDVDDLWNDLSQALDRIER</sequence>
<dbReference type="InterPro" id="IPR054542">
    <property type="entry name" value="Cys_met_metab_PP"/>
</dbReference>
<comment type="similarity">
    <text evidence="2 9">Belongs to the trans-sulfuration enzymes family.</text>
</comment>
<comment type="catalytic activity">
    <reaction evidence="6">
        <text>L-homocysteine + H2O = 2-oxobutanoate + hydrogen sulfide + NH4(+) + H(+)</text>
        <dbReference type="Rhea" id="RHEA:14501"/>
        <dbReference type="ChEBI" id="CHEBI:15377"/>
        <dbReference type="ChEBI" id="CHEBI:15378"/>
        <dbReference type="ChEBI" id="CHEBI:16763"/>
        <dbReference type="ChEBI" id="CHEBI:28938"/>
        <dbReference type="ChEBI" id="CHEBI:29919"/>
        <dbReference type="ChEBI" id="CHEBI:58199"/>
        <dbReference type="EC" id="4.4.1.2"/>
    </reaction>
    <physiologicalReaction direction="left-to-right" evidence="6">
        <dbReference type="Rhea" id="RHEA:14502"/>
    </physiologicalReaction>
</comment>
<dbReference type="AlphaFoldDB" id="A0A7W5A610"/>
<accession>A0A7W5A610</accession>
<dbReference type="GO" id="GO:0019343">
    <property type="term" value="P:cysteine biosynthetic process via cystathionine"/>
    <property type="evidence" value="ECO:0007669"/>
    <property type="project" value="TreeGrafter"/>
</dbReference>
<name>A0A7W5A610_9ACTN</name>
<evidence type="ECO:0000256" key="8">
    <source>
        <dbReference type="PIRSR" id="PIRSR001434-2"/>
    </source>
</evidence>
<dbReference type="InterPro" id="IPR015422">
    <property type="entry name" value="PyrdxlP-dep_Trfase_small"/>
</dbReference>